<reference evidence="1" key="1">
    <citation type="submission" date="2022-07" db="EMBL/GenBank/DDBJ databases">
        <title>Genome Sequence of Phlebia brevispora.</title>
        <authorList>
            <person name="Buettner E."/>
        </authorList>
    </citation>
    <scope>NUCLEOTIDE SEQUENCE</scope>
    <source>
        <strain evidence="1">MPL23</strain>
    </source>
</reference>
<sequence>MHSTRRRCISRASASGVVALHAHQLVQEWLALRIPSLPGLRHLHLVGPRSARFDSDPLPLSFFSSLQSLTVSSYWPLPASLTDLPLCTHFCFSIVANEGPSNNQANEIDLQPLLRGMPKLRVLELEAAGAVRVELAHNTSITLPKLKRISVSPREFRGCLPVFSWTNLRLPACIQYTLSNENCTTTRGNNVEEFLALQRTQNFANRCTTARVNLGYKWDTPDSQRIDIRLADKGRSREFRINVVSNASKDWEDWAMAQERTFTMLCNDNLRSLCLVADDTAGVGRRHCDPSTAPGGHCYHSDDGAVAWLGVWEAIFSNLRNLQELELPPNNRFLHRSFLRILQCDEPPEDSTRQWHFLPSLRRLRFMDLVLREDLCTLRGSSAEAGSGHWGPSKIPDVREVYEESPEGCTDDRACYFDDAHTENARLWIEGLRRCLEGRAKARLQKLTVEIAASTSRKWERSSSCHELIRQSVGHLAEVVFLSPSVLGSD</sequence>
<organism evidence="1 2">
    <name type="scientific">Phlebia brevispora</name>
    <dbReference type="NCBI Taxonomy" id="194682"/>
    <lineage>
        <taxon>Eukaryota</taxon>
        <taxon>Fungi</taxon>
        <taxon>Dikarya</taxon>
        <taxon>Basidiomycota</taxon>
        <taxon>Agaricomycotina</taxon>
        <taxon>Agaricomycetes</taxon>
        <taxon>Polyporales</taxon>
        <taxon>Meruliaceae</taxon>
        <taxon>Phlebia</taxon>
    </lineage>
</organism>
<protein>
    <submittedName>
        <fullName evidence="1">Uncharacterized protein</fullName>
    </submittedName>
</protein>
<dbReference type="Proteomes" id="UP001148662">
    <property type="component" value="Unassembled WGS sequence"/>
</dbReference>
<name>A0ACC1S2J3_9APHY</name>
<evidence type="ECO:0000313" key="2">
    <source>
        <dbReference type="Proteomes" id="UP001148662"/>
    </source>
</evidence>
<gene>
    <name evidence="1" type="ORF">NM688_g7664</name>
</gene>
<proteinExistence type="predicted"/>
<accession>A0ACC1S2J3</accession>
<dbReference type="EMBL" id="JANHOG010001853">
    <property type="protein sequence ID" value="KAJ3530753.1"/>
    <property type="molecule type" value="Genomic_DNA"/>
</dbReference>
<comment type="caution">
    <text evidence="1">The sequence shown here is derived from an EMBL/GenBank/DDBJ whole genome shotgun (WGS) entry which is preliminary data.</text>
</comment>
<keyword evidence="2" id="KW-1185">Reference proteome</keyword>
<evidence type="ECO:0000313" key="1">
    <source>
        <dbReference type="EMBL" id="KAJ3530753.1"/>
    </source>
</evidence>